<dbReference type="EMBL" id="BARS01037200">
    <property type="protein sequence ID" value="GAG23628.1"/>
    <property type="molecule type" value="Genomic_DNA"/>
</dbReference>
<feature type="non-terminal residue" evidence="1">
    <location>
        <position position="31"/>
    </location>
</feature>
<gene>
    <name evidence="1" type="ORF">S01H1_57069</name>
</gene>
<name>X0WGH5_9ZZZZ</name>
<proteinExistence type="predicted"/>
<sequence>MAKMMMKTLEAASDWGASGEKLIDLDYKKPI</sequence>
<dbReference type="AlphaFoldDB" id="X0WGH5"/>
<comment type="caution">
    <text evidence="1">The sequence shown here is derived from an EMBL/GenBank/DDBJ whole genome shotgun (WGS) entry which is preliminary data.</text>
</comment>
<protein>
    <submittedName>
        <fullName evidence="1">Uncharacterized protein</fullName>
    </submittedName>
</protein>
<reference evidence="1" key="1">
    <citation type="journal article" date="2014" name="Front. Microbiol.">
        <title>High frequency of phylogenetically diverse reductive dehalogenase-homologous genes in deep subseafloor sedimentary metagenomes.</title>
        <authorList>
            <person name="Kawai M."/>
            <person name="Futagami T."/>
            <person name="Toyoda A."/>
            <person name="Takaki Y."/>
            <person name="Nishi S."/>
            <person name="Hori S."/>
            <person name="Arai W."/>
            <person name="Tsubouchi T."/>
            <person name="Morono Y."/>
            <person name="Uchiyama I."/>
            <person name="Ito T."/>
            <person name="Fujiyama A."/>
            <person name="Inagaki F."/>
            <person name="Takami H."/>
        </authorList>
    </citation>
    <scope>NUCLEOTIDE SEQUENCE</scope>
    <source>
        <strain evidence="1">Expedition CK06-06</strain>
    </source>
</reference>
<evidence type="ECO:0000313" key="1">
    <source>
        <dbReference type="EMBL" id="GAG23628.1"/>
    </source>
</evidence>
<accession>X0WGH5</accession>
<organism evidence="1">
    <name type="scientific">marine sediment metagenome</name>
    <dbReference type="NCBI Taxonomy" id="412755"/>
    <lineage>
        <taxon>unclassified sequences</taxon>
        <taxon>metagenomes</taxon>
        <taxon>ecological metagenomes</taxon>
    </lineage>
</organism>